<evidence type="ECO:0000256" key="5">
    <source>
        <dbReference type="ARBA" id="ARBA00023040"/>
    </source>
</evidence>
<feature type="transmembrane region" description="Helical" evidence="9">
    <location>
        <begin position="26"/>
        <end position="53"/>
    </location>
</feature>
<evidence type="ECO:0000256" key="4">
    <source>
        <dbReference type="ARBA" id="ARBA00022989"/>
    </source>
</evidence>
<keyword evidence="8" id="KW-0807">Transducer</keyword>
<dbReference type="InterPro" id="IPR000276">
    <property type="entry name" value="GPCR_Rhodpsn"/>
</dbReference>
<dbReference type="PRINTS" id="PR00237">
    <property type="entry name" value="GPCRRHODOPSN"/>
</dbReference>
<dbReference type="RefSeq" id="XP_022089154.1">
    <property type="nucleotide sequence ID" value="XM_022233462.1"/>
</dbReference>
<dbReference type="Gene3D" id="1.20.1070.10">
    <property type="entry name" value="Rhodopsin 7-helix transmembrane proteins"/>
    <property type="match status" value="1"/>
</dbReference>
<dbReference type="PROSITE" id="PS50262">
    <property type="entry name" value="G_PROTEIN_RECEP_F1_2"/>
    <property type="match status" value="1"/>
</dbReference>
<accession>A0A8B7Y7F4</accession>
<dbReference type="Pfam" id="PF00001">
    <property type="entry name" value="7tm_1"/>
    <property type="match status" value="1"/>
</dbReference>
<evidence type="ECO:0000313" key="11">
    <source>
        <dbReference type="Proteomes" id="UP000694845"/>
    </source>
</evidence>
<feature type="transmembrane region" description="Helical" evidence="9">
    <location>
        <begin position="65"/>
        <end position="90"/>
    </location>
</feature>
<dbReference type="SUPFAM" id="SSF81321">
    <property type="entry name" value="Family A G protein-coupled receptor-like"/>
    <property type="match status" value="1"/>
</dbReference>
<dbReference type="KEGG" id="aplc:110978449"/>
<sequence length="363" mass="39942">MASAESSPTSPANSTKVQHFTIPGEFVAAFVGVYSPLILAILFGNSLVLLAVYKEKGLRKRGNSFIVSLSVADFLTGLVGVPTAILGRLLQNKVTCSTATRMVFFTAAFTFSAVSIFQLLAITVERYLAIMTPLVYHTTMSPRRYSYIIACVWVSGLAVGIIPNFGSSEDKDVCNANYEPSHAVQLFMLIFALGIPTVLASMGLMYFHIFRKARLQANRIAALRRALHRVEEHRTAQEHSAQMKATKTTAIILGGFAACWIPMSLKFFLEVFIDMDAYTILILQTVLEFSAYANSAINPVIYCYRNAEFRTAFCKILAPLKICSTRTRPVRVTPVVPLRESSVSSLENCRIEGSHAVGVINIT</sequence>
<evidence type="ECO:0000256" key="7">
    <source>
        <dbReference type="ARBA" id="ARBA00023170"/>
    </source>
</evidence>
<dbReference type="GO" id="GO:0004930">
    <property type="term" value="F:G protein-coupled receptor activity"/>
    <property type="evidence" value="ECO:0007669"/>
    <property type="project" value="UniProtKB-KW"/>
</dbReference>
<feature type="transmembrane region" description="Helical" evidence="9">
    <location>
        <begin position="102"/>
        <end position="124"/>
    </location>
</feature>
<keyword evidence="7" id="KW-0675">Receptor</keyword>
<dbReference type="AlphaFoldDB" id="A0A8B7Y7F4"/>
<evidence type="ECO:0000256" key="1">
    <source>
        <dbReference type="ARBA" id="ARBA00004651"/>
    </source>
</evidence>
<dbReference type="InterPro" id="IPR017452">
    <property type="entry name" value="GPCR_Rhodpsn_7TM"/>
</dbReference>
<dbReference type="SMART" id="SM01381">
    <property type="entry name" value="7TM_GPCR_Srsx"/>
    <property type="match status" value="1"/>
</dbReference>
<evidence type="ECO:0000256" key="8">
    <source>
        <dbReference type="ARBA" id="ARBA00023224"/>
    </source>
</evidence>
<reference evidence="12" key="1">
    <citation type="submission" date="2025-08" db="UniProtKB">
        <authorList>
            <consortium name="RefSeq"/>
        </authorList>
    </citation>
    <scope>IDENTIFICATION</scope>
</reference>
<feature type="transmembrane region" description="Helical" evidence="9">
    <location>
        <begin position="186"/>
        <end position="209"/>
    </location>
</feature>
<dbReference type="GO" id="GO:0005886">
    <property type="term" value="C:plasma membrane"/>
    <property type="evidence" value="ECO:0007669"/>
    <property type="project" value="UniProtKB-SubCell"/>
</dbReference>
<organism evidence="11 12">
    <name type="scientific">Acanthaster planci</name>
    <name type="common">Crown-of-thorns starfish</name>
    <dbReference type="NCBI Taxonomy" id="133434"/>
    <lineage>
        <taxon>Eukaryota</taxon>
        <taxon>Metazoa</taxon>
        <taxon>Echinodermata</taxon>
        <taxon>Eleutherozoa</taxon>
        <taxon>Asterozoa</taxon>
        <taxon>Asteroidea</taxon>
        <taxon>Valvatacea</taxon>
        <taxon>Valvatida</taxon>
        <taxon>Acanthasteridae</taxon>
        <taxon>Acanthaster</taxon>
    </lineage>
</organism>
<proteinExistence type="predicted"/>
<keyword evidence="2" id="KW-1003">Cell membrane</keyword>
<keyword evidence="4 9" id="KW-1133">Transmembrane helix</keyword>
<dbReference type="Proteomes" id="UP000694845">
    <property type="component" value="Unplaced"/>
</dbReference>
<feature type="domain" description="G-protein coupled receptors family 1 profile" evidence="10">
    <location>
        <begin position="44"/>
        <end position="302"/>
    </location>
</feature>
<gene>
    <name evidence="12" type="primary">LOC110978449</name>
</gene>
<keyword evidence="11" id="KW-1185">Reference proteome</keyword>
<keyword evidence="5" id="KW-0297">G-protein coupled receptor</keyword>
<keyword evidence="3 9" id="KW-0812">Transmembrane</keyword>
<dbReference type="GeneID" id="110978449"/>
<evidence type="ECO:0000259" key="10">
    <source>
        <dbReference type="PROSITE" id="PS50262"/>
    </source>
</evidence>
<name>A0A8B7Y7F4_ACAPL</name>
<comment type="subcellular location">
    <subcellularLocation>
        <location evidence="1">Cell membrane</location>
        <topology evidence="1">Multi-pass membrane protein</topology>
    </subcellularLocation>
</comment>
<evidence type="ECO:0000256" key="6">
    <source>
        <dbReference type="ARBA" id="ARBA00023136"/>
    </source>
</evidence>
<dbReference type="OMA" id="YFHIFRK"/>
<keyword evidence="6 9" id="KW-0472">Membrane</keyword>
<evidence type="ECO:0000256" key="2">
    <source>
        <dbReference type="ARBA" id="ARBA00022475"/>
    </source>
</evidence>
<feature type="transmembrane region" description="Helical" evidence="9">
    <location>
        <begin position="250"/>
        <end position="269"/>
    </location>
</feature>
<dbReference type="PANTHER" id="PTHR24248">
    <property type="entry name" value="ADRENERGIC RECEPTOR-RELATED G-PROTEIN COUPLED RECEPTOR"/>
    <property type="match status" value="1"/>
</dbReference>
<evidence type="ECO:0000256" key="3">
    <source>
        <dbReference type="ARBA" id="ARBA00022692"/>
    </source>
</evidence>
<protein>
    <submittedName>
        <fullName evidence="12">D(2) dopamine receptor-like</fullName>
    </submittedName>
</protein>
<evidence type="ECO:0000256" key="9">
    <source>
        <dbReference type="SAM" id="Phobius"/>
    </source>
</evidence>
<dbReference type="OrthoDB" id="10042731at2759"/>
<evidence type="ECO:0000313" key="12">
    <source>
        <dbReference type="RefSeq" id="XP_022089154.1"/>
    </source>
</evidence>
<feature type="transmembrane region" description="Helical" evidence="9">
    <location>
        <begin position="145"/>
        <end position="166"/>
    </location>
</feature>